<dbReference type="OMA" id="HRHTIID"/>
<dbReference type="PANTHER" id="PTHR11129:SF1">
    <property type="entry name" value="PROTEIN FARNESYLTRANSFERASE_GERANYLGERANYLTRANSFERASE TYPE-1 SUBUNIT ALPHA"/>
    <property type="match status" value="1"/>
</dbReference>
<dbReference type="Gene3D" id="1.25.40.120">
    <property type="entry name" value="Protein prenylyltransferase"/>
    <property type="match status" value="1"/>
</dbReference>
<evidence type="ECO:0000256" key="2">
    <source>
        <dbReference type="ARBA" id="ARBA00006734"/>
    </source>
</evidence>
<dbReference type="HOGENOM" id="CLU_026582_1_0_1"/>
<dbReference type="RefSeq" id="XP_001483316.2">
    <property type="nucleotide sequence ID" value="XM_001483266.1"/>
</dbReference>
<evidence type="ECO:0000256" key="12">
    <source>
        <dbReference type="ARBA" id="ARBA00043086"/>
    </source>
</evidence>
<evidence type="ECO:0000256" key="13">
    <source>
        <dbReference type="ARBA" id="ARBA00043219"/>
    </source>
</evidence>
<dbReference type="EC" id="2.5.1.59" evidence="3"/>
<sequence length="291" mass="34623">MASLQPIEPVKLDESDPQLCRILYSDEYKHTIGTVLALLRDKEYSPRALEWTSKAIDLLASHYTLWSYRFDIVCAIDYDLWEELEWCEQIALENEKNYQIWNYRQLIIEKICKKETFDPHHELPILAAMLQEDPKNHHVWSYRKWLVEHFDMHNDVRELDFVDSCLSSDVLNNSAWTHRFFLKFAAGANNMVANSEIEYVCRKIKELPQNPAAWNYLLGIYARVGRDLSDLESFCNQFYPEEELVRSTYAMEVLARIWKVSDPGRSHNMYMRLAETYDPIRANYWRFCAQQ</sequence>
<reference evidence="14 15" key="1">
    <citation type="journal article" date="2009" name="Nature">
        <title>Evolution of pathogenicity and sexual reproduction in eight Candida genomes.</title>
        <authorList>
            <person name="Butler G."/>
            <person name="Rasmussen M.D."/>
            <person name="Lin M.F."/>
            <person name="Santos M.A."/>
            <person name="Sakthikumar S."/>
            <person name="Munro C.A."/>
            <person name="Rheinbay E."/>
            <person name="Grabherr M."/>
            <person name="Forche A."/>
            <person name="Reedy J.L."/>
            <person name="Agrafioti I."/>
            <person name="Arnaud M.B."/>
            <person name="Bates S."/>
            <person name="Brown A.J."/>
            <person name="Brunke S."/>
            <person name="Costanzo M.C."/>
            <person name="Fitzpatrick D.A."/>
            <person name="de Groot P.W."/>
            <person name="Harris D."/>
            <person name="Hoyer L.L."/>
            <person name="Hube B."/>
            <person name="Klis F.M."/>
            <person name="Kodira C."/>
            <person name="Lennard N."/>
            <person name="Logue M.E."/>
            <person name="Martin R."/>
            <person name="Neiman A.M."/>
            <person name="Nikolaou E."/>
            <person name="Quail M.A."/>
            <person name="Quinn J."/>
            <person name="Santos M.C."/>
            <person name="Schmitzberger F.F."/>
            <person name="Sherlock G."/>
            <person name="Shah P."/>
            <person name="Silverstein K.A."/>
            <person name="Skrzypek M.S."/>
            <person name="Soll D."/>
            <person name="Staggs R."/>
            <person name="Stansfield I."/>
            <person name="Stumpf M.P."/>
            <person name="Sudbery P.E."/>
            <person name="Srikantha T."/>
            <person name="Zeng Q."/>
            <person name="Berman J."/>
            <person name="Berriman M."/>
            <person name="Heitman J."/>
            <person name="Gow N.A."/>
            <person name="Lorenz M.C."/>
            <person name="Birren B.W."/>
            <person name="Kellis M."/>
            <person name="Cuomo C.A."/>
        </authorList>
    </citation>
    <scope>NUCLEOTIDE SEQUENCE [LARGE SCALE GENOMIC DNA]</scope>
    <source>
        <strain evidence="15">ATCC 6260 / CBS 566 / DSM 6381 / JCM 1539 / NBRC 10279 / NRRL Y-324</strain>
    </source>
</reference>
<evidence type="ECO:0000256" key="8">
    <source>
        <dbReference type="ARBA" id="ARBA00022842"/>
    </source>
</evidence>
<dbReference type="OrthoDB" id="272289at2759"/>
<evidence type="ECO:0000256" key="3">
    <source>
        <dbReference type="ARBA" id="ARBA00012700"/>
    </source>
</evidence>
<dbReference type="FunCoup" id="A5DL94">
    <property type="interactions" value="192"/>
</dbReference>
<dbReference type="InParanoid" id="A5DL94"/>
<evidence type="ECO:0000313" key="14">
    <source>
        <dbReference type="EMBL" id="EDK39947.2"/>
    </source>
</evidence>
<evidence type="ECO:0000313" key="15">
    <source>
        <dbReference type="Proteomes" id="UP000001997"/>
    </source>
</evidence>
<evidence type="ECO:0000256" key="4">
    <source>
        <dbReference type="ARBA" id="ARBA00012702"/>
    </source>
</evidence>
<dbReference type="EC" id="2.5.1.58" evidence="4"/>
<keyword evidence="15" id="KW-1185">Reference proteome</keyword>
<keyword evidence="6" id="KW-0808">Transferase</keyword>
<dbReference type="PANTHER" id="PTHR11129">
    <property type="entry name" value="PROTEIN FARNESYLTRANSFERASE ALPHA SUBUNIT/RAB GERANYLGERANYL TRANSFERASE ALPHA SUBUNIT"/>
    <property type="match status" value="1"/>
</dbReference>
<name>A5DL94_PICGU</name>
<dbReference type="SUPFAM" id="SSF48439">
    <property type="entry name" value="Protein prenylyltransferase"/>
    <property type="match status" value="1"/>
</dbReference>
<evidence type="ECO:0000256" key="10">
    <source>
        <dbReference type="ARBA" id="ARBA00041392"/>
    </source>
</evidence>
<accession>A5DL94</accession>
<dbReference type="GO" id="GO:0005953">
    <property type="term" value="C:CAAX-protein geranylgeranyltransferase complex"/>
    <property type="evidence" value="ECO:0007669"/>
    <property type="project" value="EnsemblFungi"/>
</dbReference>
<dbReference type="EMBL" id="CH408159">
    <property type="protein sequence ID" value="EDK39947.2"/>
    <property type="molecule type" value="Genomic_DNA"/>
</dbReference>
<proteinExistence type="inferred from homology"/>
<keyword evidence="5" id="KW-0637">Prenyltransferase</keyword>
<dbReference type="PROSITE" id="PS51147">
    <property type="entry name" value="PFTA"/>
    <property type="match status" value="4"/>
</dbReference>
<evidence type="ECO:0000256" key="1">
    <source>
        <dbReference type="ARBA" id="ARBA00001946"/>
    </source>
</evidence>
<evidence type="ECO:0000256" key="7">
    <source>
        <dbReference type="ARBA" id="ARBA00022737"/>
    </source>
</evidence>
<evidence type="ECO:0000256" key="9">
    <source>
        <dbReference type="ARBA" id="ARBA00040965"/>
    </source>
</evidence>
<dbReference type="Pfam" id="PF01239">
    <property type="entry name" value="PPTA"/>
    <property type="match status" value="4"/>
</dbReference>
<keyword evidence="8" id="KW-0460">Magnesium</keyword>
<keyword evidence="7" id="KW-0677">Repeat</keyword>
<evidence type="ECO:0000256" key="11">
    <source>
        <dbReference type="ARBA" id="ARBA00042436"/>
    </source>
</evidence>
<dbReference type="InterPro" id="IPR002088">
    <property type="entry name" value="Prenyl_trans_a"/>
</dbReference>
<comment type="cofactor">
    <cofactor evidence="1">
        <name>Mg(2+)</name>
        <dbReference type="ChEBI" id="CHEBI:18420"/>
    </cofactor>
</comment>
<dbReference type="GO" id="GO:0004660">
    <property type="term" value="F:protein farnesyltransferase activity"/>
    <property type="evidence" value="ECO:0007669"/>
    <property type="project" value="UniProtKB-EC"/>
</dbReference>
<dbReference type="eggNOG" id="KOG0530">
    <property type="taxonomic scope" value="Eukaryota"/>
</dbReference>
<dbReference type="KEGG" id="pgu:PGUG_04045"/>
<dbReference type="AlphaFoldDB" id="A5DL94"/>
<dbReference type="GeneID" id="5125625"/>
<dbReference type="GO" id="GO:0005965">
    <property type="term" value="C:protein farnesyltransferase complex"/>
    <property type="evidence" value="ECO:0007669"/>
    <property type="project" value="EnsemblFungi"/>
</dbReference>
<dbReference type="GO" id="GO:0007323">
    <property type="term" value="P:peptide pheromone maturation"/>
    <property type="evidence" value="ECO:0007669"/>
    <property type="project" value="EnsemblFungi"/>
</dbReference>
<protein>
    <recommendedName>
        <fullName evidence="9">Protein farnesyltransferase/geranylgeranyltransferase type-1 subunit alpha</fullName>
        <ecNumber evidence="4">2.5.1.58</ecNumber>
        <ecNumber evidence="3">2.5.1.59</ecNumber>
    </recommendedName>
    <alternativeName>
        <fullName evidence="12">CAAX farnesyltransferase subunit alpha</fullName>
    </alternativeName>
    <alternativeName>
        <fullName evidence="11">FTase-alpha</fullName>
    </alternativeName>
    <alternativeName>
        <fullName evidence="10">Ras proteins prenyltransferase subunit alpha</fullName>
    </alternativeName>
    <alternativeName>
        <fullName evidence="13">Type I protein geranyl-geranyltransferase subunit alpha</fullName>
    </alternativeName>
</protein>
<dbReference type="GO" id="GO:0004662">
    <property type="term" value="F:CAAX-protein geranylgeranyltransferase activity"/>
    <property type="evidence" value="ECO:0007669"/>
    <property type="project" value="UniProtKB-EC"/>
</dbReference>
<dbReference type="STRING" id="294746.A5DL94"/>
<evidence type="ECO:0000256" key="6">
    <source>
        <dbReference type="ARBA" id="ARBA00022679"/>
    </source>
</evidence>
<evidence type="ECO:0000256" key="5">
    <source>
        <dbReference type="ARBA" id="ARBA00022602"/>
    </source>
</evidence>
<gene>
    <name evidence="14" type="ORF">PGUG_04045</name>
</gene>
<dbReference type="VEuPathDB" id="FungiDB:PGUG_04045"/>
<comment type="similarity">
    <text evidence="2">Belongs to the protein prenyltransferase subunit alpha family.</text>
</comment>
<organism evidence="14 15">
    <name type="scientific">Meyerozyma guilliermondii (strain ATCC 6260 / CBS 566 / DSM 6381 / JCM 1539 / NBRC 10279 / NRRL Y-324)</name>
    <name type="common">Yeast</name>
    <name type="synonym">Candida guilliermondii</name>
    <dbReference type="NCBI Taxonomy" id="294746"/>
    <lineage>
        <taxon>Eukaryota</taxon>
        <taxon>Fungi</taxon>
        <taxon>Dikarya</taxon>
        <taxon>Ascomycota</taxon>
        <taxon>Saccharomycotina</taxon>
        <taxon>Pichiomycetes</taxon>
        <taxon>Debaryomycetaceae</taxon>
        <taxon>Meyerozyma</taxon>
    </lineage>
</organism>
<dbReference type="Proteomes" id="UP000001997">
    <property type="component" value="Unassembled WGS sequence"/>
</dbReference>